<dbReference type="PROSITE" id="PS51145">
    <property type="entry name" value="ZU5"/>
    <property type="match status" value="1"/>
</dbReference>
<dbReference type="PANTHER" id="PTHR12582">
    <property type="entry name" value="NETRIN RECEPTOR UNC5"/>
    <property type="match status" value="1"/>
</dbReference>
<feature type="compositionally biased region" description="Basic and acidic residues" evidence="1">
    <location>
        <begin position="78"/>
        <end position="87"/>
    </location>
</feature>
<dbReference type="InterPro" id="IPR000906">
    <property type="entry name" value="ZU5_dom"/>
</dbReference>
<feature type="region of interest" description="Disordered" evidence="1">
    <location>
        <begin position="75"/>
        <end position="103"/>
    </location>
</feature>
<dbReference type="GO" id="GO:0005042">
    <property type="term" value="F:netrin receptor activity"/>
    <property type="evidence" value="ECO:0007669"/>
    <property type="project" value="InterPro"/>
</dbReference>
<evidence type="ECO:0000313" key="5">
    <source>
        <dbReference type="WBParaSite" id="HNAJ_0001039701-mRNA-1"/>
    </source>
</evidence>
<reference evidence="3 4" key="2">
    <citation type="submission" date="2018-11" db="EMBL/GenBank/DDBJ databases">
        <authorList>
            <consortium name="Pathogen Informatics"/>
        </authorList>
    </citation>
    <scope>NUCLEOTIDE SEQUENCE [LARGE SCALE GENOMIC DNA]</scope>
</reference>
<accession>A0A0R3TS02</accession>
<proteinExistence type="predicted"/>
<dbReference type="OrthoDB" id="6249910at2759"/>
<keyword evidence="4" id="KW-1185">Reference proteome</keyword>
<feature type="compositionally biased region" description="Low complexity" evidence="1">
    <location>
        <begin position="203"/>
        <end position="213"/>
    </location>
</feature>
<feature type="region of interest" description="Disordered" evidence="1">
    <location>
        <begin position="1"/>
        <end position="55"/>
    </location>
</feature>
<dbReference type="WBParaSite" id="HNAJ_0001039701-mRNA-1">
    <property type="protein sequence ID" value="HNAJ_0001039701-mRNA-1"/>
    <property type="gene ID" value="HNAJ_0001039701"/>
</dbReference>
<dbReference type="Gene3D" id="2.60.220.30">
    <property type="match status" value="1"/>
</dbReference>
<gene>
    <name evidence="3" type="ORF">HNAJ_LOCUS10392</name>
</gene>
<evidence type="ECO:0000259" key="2">
    <source>
        <dbReference type="PROSITE" id="PS51145"/>
    </source>
</evidence>
<dbReference type="InterPro" id="IPR037936">
    <property type="entry name" value="UNC5A-D"/>
</dbReference>
<organism evidence="5">
    <name type="scientific">Rodentolepis nana</name>
    <name type="common">Dwarf tapeworm</name>
    <name type="synonym">Hymenolepis nana</name>
    <dbReference type="NCBI Taxonomy" id="102285"/>
    <lineage>
        <taxon>Eukaryota</taxon>
        <taxon>Metazoa</taxon>
        <taxon>Spiralia</taxon>
        <taxon>Lophotrochozoa</taxon>
        <taxon>Platyhelminthes</taxon>
        <taxon>Cestoda</taxon>
        <taxon>Eucestoda</taxon>
        <taxon>Cyclophyllidea</taxon>
        <taxon>Hymenolepididae</taxon>
        <taxon>Rodentolepis</taxon>
    </lineage>
</organism>
<feature type="region of interest" description="Disordered" evidence="1">
    <location>
        <begin position="203"/>
        <end position="263"/>
    </location>
</feature>
<feature type="compositionally biased region" description="Basic and acidic residues" evidence="1">
    <location>
        <begin position="30"/>
        <end position="40"/>
    </location>
</feature>
<protein>
    <submittedName>
        <fullName evidence="5">ZU5 domain-containing protein</fullName>
    </submittedName>
</protein>
<dbReference type="AlphaFoldDB" id="A0A0R3TS02"/>
<evidence type="ECO:0000256" key="1">
    <source>
        <dbReference type="SAM" id="MobiDB-lite"/>
    </source>
</evidence>
<dbReference type="Proteomes" id="UP000278807">
    <property type="component" value="Unassembled WGS sequence"/>
</dbReference>
<feature type="domain" description="ZU5" evidence="2">
    <location>
        <begin position="67"/>
        <end position="186"/>
    </location>
</feature>
<dbReference type="SMART" id="SM00218">
    <property type="entry name" value="ZU5"/>
    <property type="match status" value="1"/>
</dbReference>
<dbReference type="PANTHER" id="PTHR12582:SF47">
    <property type="entry name" value="NETRIN RECEPTOR UNC-5"/>
    <property type="match status" value="1"/>
</dbReference>
<reference evidence="5" key="1">
    <citation type="submission" date="2017-02" db="UniProtKB">
        <authorList>
            <consortium name="WormBaseParasite"/>
        </authorList>
    </citation>
    <scope>IDENTIFICATION</scope>
</reference>
<name>A0A0R3TS02_RODNA</name>
<feature type="region of interest" description="Disordered" evidence="1">
    <location>
        <begin position="155"/>
        <end position="185"/>
    </location>
</feature>
<dbReference type="Pfam" id="PF00791">
    <property type="entry name" value="ZU5"/>
    <property type="match status" value="1"/>
</dbReference>
<evidence type="ECO:0000313" key="4">
    <source>
        <dbReference type="Proteomes" id="UP000278807"/>
    </source>
</evidence>
<dbReference type="EMBL" id="UZAE01013027">
    <property type="protein sequence ID" value="VDO07846.1"/>
    <property type="molecule type" value="Genomic_DNA"/>
</dbReference>
<dbReference type="GO" id="GO:0016020">
    <property type="term" value="C:membrane"/>
    <property type="evidence" value="ECO:0007669"/>
    <property type="project" value="InterPro"/>
</dbReference>
<dbReference type="STRING" id="102285.A0A0R3TS02"/>
<feature type="compositionally biased region" description="Polar residues" evidence="1">
    <location>
        <begin position="1"/>
        <end position="14"/>
    </location>
</feature>
<sequence length="283" mass="30765">MNQNGPDSRSVQTESPERATEEANCMNISPRDKEAGQKHEVGRRHRPLSSRNIPCGLISEPQRVVAEISGEFSPAEGGELKIPEHGVELSIPPGAIPDDGNGEKQEIYLRVYEGTNRKVGEEEQDLEKKSHIVSPVIMCGPRGLRFQKPIKLTMPRFHTHSGGPSEPEVSKQYVEEGKAHQSASSSSSWSLRVLHAATQSDAITTSASASASESEMRSHALRQWRTVRPPLSNIIEPADSSSKPTVASAPPLRQLSGTESDSSGAAITYKVAESFISLLIDHF</sequence>
<evidence type="ECO:0000313" key="3">
    <source>
        <dbReference type="EMBL" id="VDO07846.1"/>
    </source>
</evidence>